<evidence type="ECO:0000313" key="2">
    <source>
        <dbReference type="EnsemblProtists" id="EOD14477"/>
    </source>
</evidence>
<proteinExistence type="predicted"/>
<dbReference type="eggNOG" id="KOG0337">
    <property type="taxonomic scope" value="Eukaryota"/>
</dbReference>
<feature type="compositionally biased region" description="Basic and acidic residues" evidence="1">
    <location>
        <begin position="257"/>
        <end position="271"/>
    </location>
</feature>
<dbReference type="AlphaFoldDB" id="A0A0D3IT92"/>
<organism evidence="2 3">
    <name type="scientific">Emiliania huxleyi (strain CCMP1516)</name>
    <dbReference type="NCBI Taxonomy" id="280463"/>
    <lineage>
        <taxon>Eukaryota</taxon>
        <taxon>Haptista</taxon>
        <taxon>Haptophyta</taxon>
        <taxon>Prymnesiophyceae</taxon>
        <taxon>Isochrysidales</taxon>
        <taxon>Noelaerhabdaceae</taxon>
        <taxon>Emiliania</taxon>
    </lineage>
</organism>
<dbReference type="PaxDb" id="2903-EOD14477"/>
<dbReference type="KEGG" id="ehx:EMIHUDRAFT_196834"/>
<reference evidence="2" key="2">
    <citation type="submission" date="2024-10" db="UniProtKB">
        <authorList>
            <consortium name="EnsemblProtists"/>
        </authorList>
    </citation>
    <scope>IDENTIFICATION</scope>
</reference>
<dbReference type="GeneID" id="17260624"/>
<evidence type="ECO:0000313" key="3">
    <source>
        <dbReference type="Proteomes" id="UP000013827"/>
    </source>
</evidence>
<accession>A0A0D3IT92</accession>
<protein>
    <recommendedName>
        <fullName evidence="4">RNA helicase</fullName>
    </recommendedName>
</protein>
<dbReference type="RefSeq" id="XP_005766906.1">
    <property type="nucleotide sequence ID" value="XM_005766849.1"/>
</dbReference>
<keyword evidence="3" id="KW-1185">Reference proteome</keyword>
<dbReference type="Proteomes" id="UP000013827">
    <property type="component" value="Unassembled WGS sequence"/>
</dbReference>
<dbReference type="HOGENOM" id="CLU_886893_0_0_1"/>
<name>A0A0D3IT92_EMIH1</name>
<evidence type="ECO:0000256" key="1">
    <source>
        <dbReference type="SAM" id="MobiDB-lite"/>
    </source>
</evidence>
<dbReference type="EnsemblProtists" id="EOD14477">
    <property type="protein sequence ID" value="EOD14477"/>
    <property type="gene ID" value="EMIHUDRAFT_196834"/>
</dbReference>
<sequence length="314" mass="33690">MCVNRSCLARDDVDASLGTAVSLVEPEELPYLLDLSLYLGRPVAAVPSEADSGGARAAPPDPAAGCLVLGRFPVSLLSHEVEQAVYAERPEAAELARVASRASIMYRKTRGAASKESARRARSLPAEIGVHPLLAAADDPAAEASRKKAKKKSGDDFRDAGFFMPMSKEAAPTDDAEEFLRVGVGDRVDKLGEAVLDLLEDERDGIQRKRSVMRWDARKKKYVRETLGQVGAVADLLPSRGGKRQRDESGNVISAKKGKDGKPITDGELYNKGRAGGRRRRVRAAEAAVSPVQLPAAPPKVALEPSQNLLGTFR</sequence>
<reference evidence="3" key="1">
    <citation type="journal article" date="2013" name="Nature">
        <title>Pan genome of the phytoplankton Emiliania underpins its global distribution.</title>
        <authorList>
            <person name="Read B.A."/>
            <person name="Kegel J."/>
            <person name="Klute M.J."/>
            <person name="Kuo A."/>
            <person name="Lefebvre S.C."/>
            <person name="Maumus F."/>
            <person name="Mayer C."/>
            <person name="Miller J."/>
            <person name="Monier A."/>
            <person name="Salamov A."/>
            <person name="Young J."/>
            <person name="Aguilar M."/>
            <person name="Claverie J.M."/>
            <person name="Frickenhaus S."/>
            <person name="Gonzalez K."/>
            <person name="Herman E.K."/>
            <person name="Lin Y.C."/>
            <person name="Napier J."/>
            <person name="Ogata H."/>
            <person name="Sarno A.F."/>
            <person name="Shmutz J."/>
            <person name="Schroeder D."/>
            <person name="de Vargas C."/>
            <person name="Verret F."/>
            <person name="von Dassow P."/>
            <person name="Valentin K."/>
            <person name="Van de Peer Y."/>
            <person name="Wheeler G."/>
            <person name="Dacks J.B."/>
            <person name="Delwiche C.F."/>
            <person name="Dyhrman S.T."/>
            <person name="Glockner G."/>
            <person name="John U."/>
            <person name="Richards T."/>
            <person name="Worden A.Z."/>
            <person name="Zhang X."/>
            <person name="Grigoriev I.V."/>
            <person name="Allen A.E."/>
            <person name="Bidle K."/>
            <person name="Borodovsky M."/>
            <person name="Bowler C."/>
            <person name="Brownlee C."/>
            <person name="Cock J.M."/>
            <person name="Elias M."/>
            <person name="Gladyshev V.N."/>
            <person name="Groth M."/>
            <person name="Guda C."/>
            <person name="Hadaegh A."/>
            <person name="Iglesias-Rodriguez M.D."/>
            <person name="Jenkins J."/>
            <person name="Jones B.M."/>
            <person name="Lawson T."/>
            <person name="Leese F."/>
            <person name="Lindquist E."/>
            <person name="Lobanov A."/>
            <person name="Lomsadze A."/>
            <person name="Malik S.B."/>
            <person name="Marsh M.E."/>
            <person name="Mackinder L."/>
            <person name="Mock T."/>
            <person name="Mueller-Roeber B."/>
            <person name="Pagarete A."/>
            <person name="Parker M."/>
            <person name="Probert I."/>
            <person name="Quesneville H."/>
            <person name="Raines C."/>
            <person name="Rensing S.A."/>
            <person name="Riano-Pachon D.M."/>
            <person name="Richier S."/>
            <person name="Rokitta S."/>
            <person name="Shiraiwa Y."/>
            <person name="Soanes D.M."/>
            <person name="van der Giezen M."/>
            <person name="Wahlund T.M."/>
            <person name="Williams B."/>
            <person name="Wilson W."/>
            <person name="Wolfe G."/>
            <person name="Wurch L.L."/>
        </authorList>
    </citation>
    <scope>NUCLEOTIDE SEQUENCE</scope>
</reference>
<evidence type="ECO:0008006" key="4">
    <source>
        <dbReference type="Google" id="ProtNLM"/>
    </source>
</evidence>
<dbReference type="STRING" id="2903.R1BXI2"/>
<feature type="region of interest" description="Disordered" evidence="1">
    <location>
        <begin position="238"/>
        <end position="286"/>
    </location>
</feature>